<dbReference type="Pfam" id="PF02567">
    <property type="entry name" value="PhzC-PhzF"/>
    <property type="match status" value="1"/>
</dbReference>
<dbReference type="PANTHER" id="PTHR13774">
    <property type="entry name" value="PHENAZINE BIOSYNTHESIS PROTEIN"/>
    <property type="match status" value="1"/>
</dbReference>
<evidence type="ECO:0000256" key="2">
    <source>
        <dbReference type="ARBA" id="ARBA00023235"/>
    </source>
</evidence>
<dbReference type="SUPFAM" id="SSF54506">
    <property type="entry name" value="Diaminopimelate epimerase-like"/>
    <property type="match status" value="1"/>
</dbReference>
<evidence type="ECO:0000313" key="3">
    <source>
        <dbReference type="EMBL" id="CAK9021746.1"/>
    </source>
</evidence>
<keyword evidence="2 3" id="KW-0413">Isomerase</keyword>
<feature type="non-terminal residue" evidence="3">
    <location>
        <position position="1"/>
    </location>
</feature>
<dbReference type="PANTHER" id="PTHR13774:SF17">
    <property type="entry name" value="PHENAZINE BIOSYNTHESIS-LIKE DOMAIN-CONTAINING PROTEIN"/>
    <property type="match status" value="1"/>
</dbReference>
<dbReference type="GO" id="GO:0016853">
    <property type="term" value="F:isomerase activity"/>
    <property type="evidence" value="ECO:0007669"/>
    <property type="project" value="UniProtKB-KW"/>
</dbReference>
<organism evidence="3 4">
    <name type="scientific">Durusdinium trenchii</name>
    <dbReference type="NCBI Taxonomy" id="1381693"/>
    <lineage>
        <taxon>Eukaryota</taxon>
        <taxon>Sar</taxon>
        <taxon>Alveolata</taxon>
        <taxon>Dinophyceae</taxon>
        <taxon>Suessiales</taxon>
        <taxon>Symbiodiniaceae</taxon>
        <taxon>Durusdinium</taxon>
    </lineage>
</organism>
<proteinExistence type="inferred from homology"/>
<dbReference type="Gene3D" id="3.10.310.10">
    <property type="entry name" value="Diaminopimelate Epimerase, Chain A, domain 1"/>
    <property type="match status" value="1"/>
</dbReference>
<protein>
    <submittedName>
        <fullName evidence="3">Uncharacterized isomerase BH0283</fullName>
    </submittedName>
</protein>
<gene>
    <name evidence="3" type="ORF">SCF082_LOCUS15473</name>
</gene>
<name>A0ABP0K4Q4_9DINO</name>
<keyword evidence="4" id="KW-1185">Reference proteome</keyword>
<comment type="similarity">
    <text evidence="1">Belongs to the PhzF family.</text>
</comment>
<evidence type="ECO:0000313" key="4">
    <source>
        <dbReference type="Proteomes" id="UP001642464"/>
    </source>
</evidence>
<dbReference type="InterPro" id="IPR003719">
    <property type="entry name" value="Phenazine_PhzF-like"/>
</dbReference>
<comment type="caution">
    <text evidence="3">The sequence shown here is derived from an EMBL/GenBank/DDBJ whole genome shotgun (WGS) entry which is preliminary data.</text>
</comment>
<sequence length="233" mass="25057">ASGTLSCQQTEAGWIQMDFPADPPSLEVANLPSSALLAAALGIPESAIFARGRGRFDLLCEVEPKAFDQLKPDQASLAAFECRGVCVTTAGCTGSCDEERAGCSRGVTIDFRSRFFAPRAGIPEDPVTGSAHCMLAPYWVQKLRGTKDDGELVGFQASGRGGVVKCCLRIETCFSKHFGTEVDDMLADSVMCWSCGSFRPCHHHTGRANLLLRDSVGLRSAGRSRQKVQADHR</sequence>
<evidence type="ECO:0000256" key="1">
    <source>
        <dbReference type="ARBA" id="ARBA00008270"/>
    </source>
</evidence>
<accession>A0ABP0K4Q4</accession>
<reference evidence="3 4" key="1">
    <citation type="submission" date="2024-02" db="EMBL/GenBank/DDBJ databases">
        <authorList>
            <person name="Chen Y."/>
            <person name="Shah S."/>
            <person name="Dougan E. K."/>
            <person name="Thang M."/>
            <person name="Chan C."/>
        </authorList>
    </citation>
    <scope>NUCLEOTIDE SEQUENCE [LARGE SCALE GENOMIC DNA]</scope>
</reference>
<dbReference type="Proteomes" id="UP001642464">
    <property type="component" value="Unassembled WGS sequence"/>
</dbReference>
<dbReference type="EMBL" id="CAXAMM010009913">
    <property type="protein sequence ID" value="CAK9021746.1"/>
    <property type="molecule type" value="Genomic_DNA"/>
</dbReference>